<evidence type="ECO:0000313" key="1">
    <source>
        <dbReference type="EMBL" id="CAG8453306.1"/>
    </source>
</evidence>
<reference evidence="1" key="1">
    <citation type="submission" date="2021-06" db="EMBL/GenBank/DDBJ databases">
        <authorList>
            <person name="Kallberg Y."/>
            <person name="Tangrot J."/>
            <person name="Rosling A."/>
        </authorList>
    </citation>
    <scope>NUCLEOTIDE SEQUENCE</scope>
    <source>
        <strain evidence="1">CL551</strain>
    </source>
</reference>
<protein>
    <submittedName>
        <fullName evidence="1">9978_t:CDS:1</fullName>
    </submittedName>
</protein>
<dbReference type="EMBL" id="CAJVPV010000365">
    <property type="protein sequence ID" value="CAG8453306.1"/>
    <property type="molecule type" value="Genomic_DNA"/>
</dbReference>
<dbReference type="AlphaFoldDB" id="A0A9N8VF72"/>
<gene>
    <name evidence="1" type="ORF">AMORRO_LOCUS1009</name>
</gene>
<sequence length="90" mass="10061">MGLCRNVNAIGKIVRMKDVTFLDNSVIIKVVQVRRVRVMRKQKQSFPCDVLCDSRSDGSRSCVQVYSVVINEERITSGGDIRGFPSLVEG</sequence>
<proteinExistence type="predicted"/>
<dbReference type="Proteomes" id="UP000789342">
    <property type="component" value="Unassembled WGS sequence"/>
</dbReference>
<organism evidence="1 2">
    <name type="scientific">Acaulospora morrowiae</name>
    <dbReference type="NCBI Taxonomy" id="94023"/>
    <lineage>
        <taxon>Eukaryota</taxon>
        <taxon>Fungi</taxon>
        <taxon>Fungi incertae sedis</taxon>
        <taxon>Mucoromycota</taxon>
        <taxon>Glomeromycotina</taxon>
        <taxon>Glomeromycetes</taxon>
        <taxon>Diversisporales</taxon>
        <taxon>Acaulosporaceae</taxon>
        <taxon>Acaulospora</taxon>
    </lineage>
</organism>
<comment type="caution">
    <text evidence="1">The sequence shown here is derived from an EMBL/GenBank/DDBJ whole genome shotgun (WGS) entry which is preliminary data.</text>
</comment>
<evidence type="ECO:0000313" key="2">
    <source>
        <dbReference type="Proteomes" id="UP000789342"/>
    </source>
</evidence>
<keyword evidence="2" id="KW-1185">Reference proteome</keyword>
<accession>A0A9N8VF72</accession>
<name>A0A9N8VF72_9GLOM</name>